<evidence type="ECO:0000313" key="2">
    <source>
        <dbReference type="EMBL" id="EJU05807.1"/>
    </source>
</evidence>
<evidence type="ECO:0000256" key="1">
    <source>
        <dbReference type="SAM" id="MobiDB-lite"/>
    </source>
</evidence>
<feature type="compositionally biased region" description="Low complexity" evidence="1">
    <location>
        <begin position="53"/>
        <end position="69"/>
    </location>
</feature>
<reference evidence="2 3" key="1">
    <citation type="journal article" date="2012" name="Science">
        <title>The Paleozoic origin of enzymatic lignin decomposition reconstructed from 31 fungal genomes.</title>
        <authorList>
            <person name="Floudas D."/>
            <person name="Binder M."/>
            <person name="Riley R."/>
            <person name="Barry K."/>
            <person name="Blanchette R.A."/>
            <person name="Henrissat B."/>
            <person name="Martinez A.T."/>
            <person name="Otillar R."/>
            <person name="Spatafora J.W."/>
            <person name="Yadav J.S."/>
            <person name="Aerts A."/>
            <person name="Benoit I."/>
            <person name="Boyd A."/>
            <person name="Carlson A."/>
            <person name="Copeland A."/>
            <person name="Coutinho P.M."/>
            <person name="de Vries R.P."/>
            <person name="Ferreira P."/>
            <person name="Findley K."/>
            <person name="Foster B."/>
            <person name="Gaskell J."/>
            <person name="Glotzer D."/>
            <person name="Gorecki P."/>
            <person name="Heitman J."/>
            <person name="Hesse C."/>
            <person name="Hori C."/>
            <person name="Igarashi K."/>
            <person name="Jurgens J.A."/>
            <person name="Kallen N."/>
            <person name="Kersten P."/>
            <person name="Kohler A."/>
            <person name="Kuees U."/>
            <person name="Kumar T.K.A."/>
            <person name="Kuo A."/>
            <person name="LaButti K."/>
            <person name="Larrondo L.F."/>
            <person name="Lindquist E."/>
            <person name="Ling A."/>
            <person name="Lombard V."/>
            <person name="Lucas S."/>
            <person name="Lundell T."/>
            <person name="Martin R."/>
            <person name="McLaughlin D.J."/>
            <person name="Morgenstern I."/>
            <person name="Morin E."/>
            <person name="Murat C."/>
            <person name="Nagy L.G."/>
            <person name="Nolan M."/>
            <person name="Ohm R.A."/>
            <person name="Patyshakuliyeva A."/>
            <person name="Rokas A."/>
            <person name="Ruiz-Duenas F.J."/>
            <person name="Sabat G."/>
            <person name="Salamov A."/>
            <person name="Samejima M."/>
            <person name="Schmutz J."/>
            <person name="Slot J.C."/>
            <person name="St John F."/>
            <person name="Stenlid J."/>
            <person name="Sun H."/>
            <person name="Sun S."/>
            <person name="Syed K."/>
            <person name="Tsang A."/>
            <person name="Wiebenga A."/>
            <person name="Young D."/>
            <person name="Pisabarro A."/>
            <person name="Eastwood D.C."/>
            <person name="Martin F."/>
            <person name="Cullen D."/>
            <person name="Grigoriev I.V."/>
            <person name="Hibbett D.S."/>
        </authorList>
    </citation>
    <scope>NUCLEOTIDE SEQUENCE [LARGE SCALE GENOMIC DNA]</scope>
    <source>
        <strain evidence="2 3">DJM-731 SS1</strain>
    </source>
</reference>
<dbReference type="GeneID" id="63686895"/>
<gene>
    <name evidence="2" type="ORF">DACRYDRAFT_20180</name>
</gene>
<accession>M5GEY3</accession>
<organism evidence="2 3">
    <name type="scientific">Dacryopinax primogenitus (strain DJM 731)</name>
    <name type="common">Brown rot fungus</name>
    <dbReference type="NCBI Taxonomy" id="1858805"/>
    <lineage>
        <taxon>Eukaryota</taxon>
        <taxon>Fungi</taxon>
        <taxon>Dikarya</taxon>
        <taxon>Basidiomycota</taxon>
        <taxon>Agaricomycotina</taxon>
        <taxon>Dacrymycetes</taxon>
        <taxon>Dacrymycetales</taxon>
        <taxon>Dacrymycetaceae</taxon>
        <taxon>Dacryopinax</taxon>
    </lineage>
</organism>
<evidence type="ECO:0000313" key="3">
    <source>
        <dbReference type="Proteomes" id="UP000030653"/>
    </source>
</evidence>
<name>M5GEY3_DACPD</name>
<dbReference type="AlphaFoldDB" id="M5GEY3"/>
<protein>
    <submittedName>
        <fullName evidence="2">Uncharacterized protein</fullName>
    </submittedName>
</protein>
<dbReference type="EMBL" id="JH795856">
    <property type="protein sequence ID" value="EJU05807.1"/>
    <property type="molecule type" value="Genomic_DNA"/>
</dbReference>
<dbReference type="Proteomes" id="UP000030653">
    <property type="component" value="Unassembled WGS sequence"/>
</dbReference>
<dbReference type="RefSeq" id="XP_040632701.1">
    <property type="nucleotide sequence ID" value="XM_040771833.1"/>
</dbReference>
<proteinExistence type="predicted"/>
<sequence>MSMWIMHPRQPHLRGAVLRILTIPTSLTSLTSTTSLTSLASLTSSMVPTIPLNPTSLTIPTSPTSSTSPTSPPSPSSPTFLAHPKLTIPTTLPIRPILALRANEPVEILLILRLRIRLRLLPPNLASPLRHVSPICARRGTDVNGLR</sequence>
<keyword evidence="3" id="KW-1185">Reference proteome</keyword>
<dbReference type="HOGENOM" id="CLU_1767986_0_0_1"/>
<feature type="region of interest" description="Disordered" evidence="1">
    <location>
        <begin position="53"/>
        <end position="82"/>
    </location>
</feature>